<feature type="compositionally biased region" description="Low complexity" evidence="2">
    <location>
        <begin position="622"/>
        <end position="636"/>
    </location>
</feature>
<dbReference type="GO" id="GO:0003676">
    <property type="term" value="F:nucleic acid binding"/>
    <property type="evidence" value="ECO:0007669"/>
    <property type="project" value="UniProtKB-UniRule"/>
</dbReference>
<comment type="subcellular location">
    <subcellularLocation>
        <location evidence="1">Nucleus</location>
    </subcellularLocation>
</comment>
<dbReference type="GO" id="GO:0005737">
    <property type="term" value="C:cytoplasm"/>
    <property type="evidence" value="ECO:0007669"/>
    <property type="project" value="TreeGrafter"/>
</dbReference>
<dbReference type="EMBL" id="JAAAJB010000040">
    <property type="protein sequence ID" value="KAG0268823.1"/>
    <property type="molecule type" value="Genomic_DNA"/>
</dbReference>
<feature type="compositionally biased region" description="Gly residues" evidence="2">
    <location>
        <begin position="609"/>
        <end position="621"/>
    </location>
</feature>
<dbReference type="Pfam" id="PF01728">
    <property type="entry name" value="FtsJ"/>
    <property type="match status" value="1"/>
</dbReference>
<gene>
    <name evidence="4" type="primary">FTSJD2</name>
    <name evidence="4" type="ORF">DFQ27_005610</name>
</gene>
<dbReference type="InterPro" id="IPR025816">
    <property type="entry name" value="RrmJ-type_MeTrfase"/>
</dbReference>
<comment type="function">
    <text evidence="1">S-adenosyl-L-methionine-dependent methyltransferase that mediates RNA cap1 2'-O-ribose methylation to the 5'-cap structure of RNAs. Methylates the ribose of the first nucleotide of a m(7)GpppG-capped mRNA to produce m(7)GpppNmp (cap1).</text>
</comment>
<keyword evidence="1" id="KW-0949">S-adenosyl-L-methionine</keyword>
<keyword evidence="1 4" id="KW-0489">Methyltransferase</keyword>
<dbReference type="AlphaFoldDB" id="A0A9P6QKH2"/>
<dbReference type="InterPro" id="IPR050851">
    <property type="entry name" value="mRNA_Cap_2O-Ribose_MeTrfase"/>
</dbReference>
<dbReference type="GO" id="GO:0004483">
    <property type="term" value="F:methyltransferase cap1 activity"/>
    <property type="evidence" value="ECO:0007669"/>
    <property type="project" value="UniProtKB-UniRule"/>
</dbReference>
<accession>A0A9P6QKH2</accession>
<dbReference type="GO" id="GO:0005634">
    <property type="term" value="C:nucleus"/>
    <property type="evidence" value="ECO:0007669"/>
    <property type="project" value="UniProtKB-SubCell"/>
</dbReference>
<evidence type="ECO:0000256" key="2">
    <source>
        <dbReference type="SAM" id="MobiDB-lite"/>
    </source>
</evidence>
<dbReference type="Gene3D" id="3.40.50.12760">
    <property type="match status" value="1"/>
</dbReference>
<dbReference type="SUPFAM" id="SSF53335">
    <property type="entry name" value="S-adenosyl-L-methionine-dependent methyltransferases"/>
    <property type="match status" value="1"/>
</dbReference>
<keyword evidence="5" id="KW-1185">Reference proteome</keyword>
<evidence type="ECO:0000313" key="5">
    <source>
        <dbReference type="Proteomes" id="UP000807716"/>
    </source>
</evidence>
<keyword evidence="1" id="KW-0808">Transferase</keyword>
<keyword evidence="1" id="KW-0539">Nucleus</keyword>
<dbReference type="GO" id="GO:0006370">
    <property type="term" value="P:7-methylguanosine mRNA capping"/>
    <property type="evidence" value="ECO:0007669"/>
    <property type="project" value="UniProtKB-UniRule"/>
</dbReference>
<dbReference type="OrthoDB" id="10251234at2759"/>
<feature type="region of interest" description="Disordered" evidence="2">
    <location>
        <begin position="520"/>
        <end position="644"/>
    </location>
</feature>
<proteinExistence type="predicted"/>
<dbReference type="GO" id="GO:0032259">
    <property type="term" value="P:methylation"/>
    <property type="evidence" value="ECO:0007669"/>
    <property type="project" value="UniProtKB-KW"/>
</dbReference>
<dbReference type="InterPro" id="IPR029063">
    <property type="entry name" value="SAM-dependent_MTases_sf"/>
</dbReference>
<feature type="compositionally biased region" description="Low complexity" evidence="2">
    <location>
        <begin position="89"/>
        <end position="103"/>
    </location>
</feature>
<organism evidence="4 5">
    <name type="scientific">Actinomortierella ambigua</name>
    <dbReference type="NCBI Taxonomy" id="1343610"/>
    <lineage>
        <taxon>Eukaryota</taxon>
        <taxon>Fungi</taxon>
        <taxon>Fungi incertae sedis</taxon>
        <taxon>Mucoromycota</taxon>
        <taxon>Mortierellomycotina</taxon>
        <taxon>Mortierellomycetes</taxon>
        <taxon>Mortierellales</taxon>
        <taxon>Mortierellaceae</taxon>
        <taxon>Actinomortierella</taxon>
    </lineage>
</organism>
<sequence>MADPYNDNDPAYEATPLQSPTPVPTTRTCPRQGGGKGYQANVDYAQQFQQRRYPPLPQHNNPYNSHPPGYGPPPPHQQQHYDSRGGYGQHQYQRGRQQQYPGPHSTPMLPPEQFLDQHLEIFQAPSYTIPESAFMVDVGEQEEINYDQFCTRDTYETLIGKKSRLSSIEKDVFAVARKRCNPYEMVGNSIFMNRAAVKLASMDSQLALTANKEPARPWAESPYASTPTPHSQPEVFRFVDVCSGPGGFSEYLLWRKHTWGEQAHGWATTIKGDLDFTLDQFCPEANVQQSLTTHYGADGTGDLLKRANVEAFAEAVDRDTAGLGVGLVTADGGISMEDDQGAQELRMRHLLLNQILTMFMTLQKGGDFVIKMFDIFTPVTAELVWILSRHFEKICILKPLTSRPMNSERYVLCRRLLERRPARTIAHLFRAHQAFEDSAAAAIAGASTAVDRQVKHILSPSTVTDDQSFMGYLRHHNLETAKRQLEALDICLRFANDRVEPAFDQRAIMRLCLQQWRIPPHPSSSSTSSHGGGYHGQDHPSQSYNNQHHRQHPQQQQQQQQQHRHQGSYQSQRPRPSHPQSGQYGQQGPPPGFHPYQHPLPNRPPPPGGRGAGGGSPGVGSSGSQSSGLLDSILSSIQKPTGRR</sequence>
<feature type="domain" description="RrmJ-type SAM-dependent 2'-O-MTase" evidence="3">
    <location>
        <begin position="190"/>
        <end position="417"/>
    </location>
</feature>
<dbReference type="InterPro" id="IPR002877">
    <property type="entry name" value="RNA_MeTrfase_FtsJ_dom"/>
</dbReference>
<dbReference type="EC" id="2.1.1.57" evidence="1"/>
<keyword evidence="1" id="KW-0507">mRNA processing</keyword>
<dbReference type="GO" id="GO:0016556">
    <property type="term" value="P:mRNA modification"/>
    <property type="evidence" value="ECO:0007669"/>
    <property type="project" value="UniProtKB-UniRule"/>
</dbReference>
<evidence type="ECO:0000259" key="3">
    <source>
        <dbReference type="PROSITE" id="PS51613"/>
    </source>
</evidence>
<evidence type="ECO:0000313" key="4">
    <source>
        <dbReference type="EMBL" id="KAG0268823.1"/>
    </source>
</evidence>
<feature type="region of interest" description="Disordered" evidence="2">
    <location>
        <begin position="1"/>
        <end position="111"/>
    </location>
</feature>
<keyword evidence="1" id="KW-0506">mRNA capping</keyword>
<dbReference type="PROSITE" id="PS51613">
    <property type="entry name" value="SAM_MT_RRMJ"/>
    <property type="match status" value="1"/>
</dbReference>
<dbReference type="PANTHER" id="PTHR16121:SF0">
    <property type="entry name" value="CAP-SPECIFIC MRNA (NUCLEOSIDE-2'-O-)-METHYLTRANSFERASE 1"/>
    <property type="match status" value="1"/>
</dbReference>
<reference evidence="4" key="1">
    <citation type="journal article" date="2020" name="Fungal Divers.">
        <title>Resolving the Mortierellaceae phylogeny through synthesis of multi-gene phylogenetics and phylogenomics.</title>
        <authorList>
            <person name="Vandepol N."/>
            <person name="Liber J."/>
            <person name="Desiro A."/>
            <person name="Na H."/>
            <person name="Kennedy M."/>
            <person name="Barry K."/>
            <person name="Grigoriev I.V."/>
            <person name="Miller A.N."/>
            <person name="O'Donnell K."/>
            <person name="Stajich J.E."/>
            <person name="Bonito G."/>
        </authorList>
    </citation>
    <scope>NUCLEOTIDE SEQUENCE</scope>
    <source>
        <strain evidence="4">BC1065</strain>
    </source>
</reference>
<protein>
    <recommendedName>
        <fullName evidence="1">Cap-specific mRNA (nucleoside-2'-O-)-methyltransferase 1</fullName>
        <ecNumber evidence="1">2.1.1.57</ecNumber>
    </recommendedName>
    <alternativeName>
        <fullName evidence="1">Cap1 2'O-ribose methyltransferase 1</fullName>
    </alternativeName>
</protein>
<comment type="catalytic activity">
    <reaction evidence="1">
        <text>a 5'-end (N(7)-methyl 5'-triphosphoguanosine)-ribonucleoside in mRNA + S-adenosyl-L-methionine = a 5'-end (N(7)-methyl 5'-triphosphoguanosine)-(2'-O-methyl-ribonucleoside) in mRNA + S-adenosyl-L-homocysteine + H(+)</text>
        <dbReference type="Rhea" id="RHEA:67020"/>
        <dbReference type="Rhea" id="RHEA-COMP:17167"/>
        <dbReference type="Rhea" id="RHEA-COMP:17168"/>
        <dbReference type="ChEBI" id="CHEBI:15378"/>
        <dbReference type="ChEBI" id="CHEBI:57856"/>
        <dbReference type="ChEBI" id="CHEBI:59789"/>
        <dbReference type="ChEBI" id="CHEBI:156461"/>
        <dbReference type="ChEBI" id="CHEBI:167609"/>
        <dbReference type="EC" id="2.1.1.57"/>
    </reaction>
</comment>
<comment type="caution">
    <text evidence="4">The sequence shown here is derived from an EMBL/GenBank/DDBJ whole genome shotgun (WGS) entry which is preliminary data.</text>
</comment>
<dbReference type="PANTHER" id="PTHR16121">
    <property type="entry name" value="CAP-SPECIFIC MRNA (NUCLEOSIDE-2'-O-)-METHYLTRANSFERASE 1-RELATED"/>
    <property type="match status" value="1"/>
</dbReference>
<name>A0A9P6QKH2_9FUNG</name>
<dbReference type="Proteomes" id="UP000807716">
    <property type="component" value="Unassembled WGS sequence"/>
</dbReference>
<evidence type="ECO:0000256" key="1">
    <source>
        <dbReference type="RuleBase" id="RU368012"/>
    </source>
</evidence>
<feature type="compositionally biased region" description="Low complexity" evidence="2">
    <location>
        <begin position="578"/>
        <end position="587"/>
    </location>
</feature>